<sequence>MCARSQSPTQISSTCVPWTGDGQTDQQRLHAAVPVTPPPFRGILETVLSSPEQGSVLKSELQKLLIKNFISRVPQGEENSAQENRRNETNTRSAPVQQIDHGEMFPHADNQSGAGEHSPE</sequence>
<gene>
    <name evidence="2" type="ORF">GOODEAATRI_022937</name>
</gene>
<feature type="region of interest" description="Disordered" evidence="1">
    <location>
        <begin position="70"/>
        <end position="120"/>
    </location>
</feature>
<evidence type="ECO:0000313" key="2">
    <source>
        <dbReference type="EMBL" id="MEQ2159447.1"/>
    </source>
</evidence>
<proteinExistence type="predicted"/>
<name>A0ABV0MMZ9_9TELE</name>
<accession>A0ABV0MMZ9</accession>
<evidence type="ECO:0000313" key="3">
    <source>
        <dbReference type="Proteomes" id="UP001476798"/>
    </source>
</evidence>
<dbReference type="EMBL" id="JAHRIO010002404">
    <property type="protein sequence ID" value="MEQ2159447.1"/>
    <property type="molecule type" value="Genomic_DNA"/>
</dbReference>
<feature type="compositionally biased region" description="Polar residues" evidence="1">
    <location>
        <begin position="1"/>
        <end position="26"/>
    </location>
</feature>
<protein>
    <submittedName>
        <fullName evidence="2">Uncharacterized protein</fullName>
    </submittedName>
</protein>
<organism evidence="2 3">
    <name type="scientific">Goodea atripinnis</name>
    <dbReference type="NCBI Taxonomy" id="208336"/>
    <lineage>
        <taxon>Eukaryota</taxon>
        <taxon>Metazoa</taxon>
        <taxon>Chordata</taxon>
        <taxon>Craniata</taxon>
        <taxon>Vertebrata</taxon>
        <taxon>Euteleostomi</taxon>
        <taxon>Actinopterygii</taxon>
        <taxon>Neopterygii</taxon>
        <taxon>Teleostei</taxon>
        <taxon>Neoteleostei</taxon>
        <taxon>Acanthomorphata</taxon>
        <taxon>Ovalentaria</taxon>
        <taxon>Atherinomorphae</taxon>
        <taxon>Cyprinodontiformes</taxon>
        <taxon>Goodeidae</taxon>
        <taxon>Goodea</taxon>
    </lineage>
</organism>
<evidence type="ECO:0000256" key="1">
    <source>
        <dbReference type="SAM" id="MobiDB-lite"/>
    </source>
</evidence>
<comment type="caution">
    <text evidence="2">The sequence shown here is derived from an EMBL/GenBank/DDBJ whole genome shotgun (WGS) entry which is preliminary data.</text>
</comment>
<dbReference type="Proteomes" id="UP001476798">
    <property type="component" value="Unassembled WGS sequence"/>
</dbReference>
<keyword evidence="3" id="KW-1185">Reference proteome</keyword>
<feature type="region of interest" description="Disordered" evidence="1">
    <location>
        <begin position="1"/>
        <end position="29"/>
    </location>
</feature>
<reference evidence="2 3" key="1">
    <citation type="submission" date="2021-06" db="EMBL/GenBank/DDBJ databases">
        <authorList>
            <person name="Palmer J.M."/>
        </authorList>
    </citation>
    <scope>NUCLEOTIDE SEQUENCE [LARGE SCALE GENOMIC DNA]</scope>
    <source>
        <strain evidence="2 3">GA_2019</strain>
        <tissue evidence="2">Muscle</tissue>
    </source>
</reference>